<evidence type="ECO:0000313" key="4">
    <source>
        <dbReference type="Proteomes" id="UP000239735"/>
    </source>
</evidence>
<dbReference type="InterPro" id="IPR043128">
    <property type="entry name" value="Rev_trsase/Diguanyl_cyclase"/>
</dbReference>
<accession>A0A2N9L549</accession>
<dbReference type="Proteomes" id="UP000239735">
    <property type="component" value="Unassembled WGS sequence"/>
</dbReference>
<dbReference type="Pfam" id="PF09537">
    <property type="entry name" value="DUF2383"/>
    <property type="match status" value="1"/>
</dbReference>
<dbReference type="NCBIfam" id="TIGR00254">
    <property type="entry name" value="GGDEF"/>
    <property type="match status" value="1"/>
</dbReference>
<feature type="domain" description="GGDEF" evidence="2">
    <location>
        <begin position="409"/>
        <end position="542"/>
    </location>
</feature>
<evidence type="ECO:0000256" key="1">
    <source>
        <dbReference type="SAM" id="MobiDB-lite"/>
    </source>
</evidence>
<dbReference type="InterPro" id="IPR012347">
    <property type="entry name" value="Ferritin-like"/>
</dbReference>
<dbReference type="SUPFAM" id="SSF55781">
    <property type="entry name" value="GAF domain-like"/>
    <property type="match status" value="1"/>
</dbReference>
<dbReference type="InterPro" id="IPR019052">
    <property type="entry name" value="DUF2383"/>
</dbReference>
<dbReference type="NCBIfam" id="TIGR02284">
    <property type="entry name" value="PA2169 family four-helix-bundle protein"/>
    <property type="match status" value="1"/>
</dbReference>
<dbReference type="InterPro" id="IPR000160">
    <property type="entry name" value="GGDEF_dom"/>
</dbReference>
<feature type="compositionally biased region" description="Polar residues" evidence="1">
    <location>
        <begin position="194"/>
        <end position="203"/>
    </location>
</feature>
<dbReference type="SMART" id="SM00065">
    <property type="entry name" value="GAF"/>
    <property type="match status" value="1"/>
</dbReference>
<dbReference type="InterPro" id="IPR029016">
    <property type="entry name" value="GAF-like_dom_sf"/>
</dbReference>
<dbReference type="InterPro" id="IPR003018">
    <property type="entry name" value="GAF"/>
</dbReference>
<dbReference type="InterPro" id="IPR052163">
    <property type="entry name" value="DGC-Regulatory_Protein"/>
</dbReference>
<evidence type="ECO:0000259" key="2">
    <source>
        <dbReference type="PROSITE" id="PS50887"/>
    </source>
</evidence>
<dbReference type="PROSITE" id="PS50887">
    <property type="entry name" value="GGDEF"/>
    <property type="match status" value="1"/>
</dbReference>
<dbReference type="Gene3D" id="3.30.70.270">
    <property type="match status" value="1"/>
</dbReference>
<dbReference type="CDD" id="cd01949">
    <property type="entry name" value="GGDEF"/>
    <property type="match status" value="1"/>
</dbReference>
<dbReference type="EMBL" id="OKRB01000057">
    <property type="protein sequence ID" value="SPE18273.1"/>
    <property type="molecule type" value="Genomic_DNA"/>
</dbReference>
<dbReference type="Gene3D" id="1.20.1260.10">
    <property type="match status" value="1"/>
</dbReference>
<dbReference type="Pfam" id="PF13185">
    <property type="entry name" value="GAF_2"/>
    <property type="match status" value="1"/>
</dbReference>
<reference evidence="4" key="1">
    <citation type="submission" date="2018-02" db="EMBL/GenBank/DDBJ databases">
        <authorList>
            <person name="Hausmann B."/>
        </authorList>
    </citation>
    <scope>NUCLEOTIDE SEQUENCE [LARGE SCALE GENOMIC DNA]</scope>
    <source>
        <strain evidence="4">Peat soil MAG SbA5</strain>
    </source>
</reference>
<dbReference type="Gene3D" id="3.30.450.40">
    <property type="match status" value="1"/>
</dbReference>
<evidence type="ECO:0000313" key="3">
    <source>
        <dbReference type="EMBL" id="SPE18273.1"/>
    </source>
</evidence>
<protein>
    <submittedName>
        <fullName evidence="3">GAF sensor-containing diguanylate cyclase (Modular protein)</fullName>
    </submittedName>
</protein>
<gene>
    <name evidence="3" type="ORF">SBA5_150007</name>
</gene>
<feature type="region of interest" description="Disordered" evidence="1">
    <location>
        <begin position="164"/>
        <end position="203"/>
    </location>
</feature>
<dbReference type="InterPro" id="IPR029787">
    <property type="entry name" value="Nucleotide_cyclase"/>
</dbReference>
<name>A0A2N9L549_9BACT</name>
<dbReference type="SUPFAM" id="SSF55073">
    <property type="entry name" value="Nucleotide cyclase"/>
    <property type="match status" value="1"/>
</dbReference>
<dbReference type="SMART" id="SM00267">
    <property type="entry name" value="GGDEF"/>
    <property type="match status" value="1"/>
</dbReference>
<sequence>MLHPSLKPQSAEHAVQAVIEILVDSQEGLVTVGEKLQDQTLKRYFLAESLKRAQFIGQLETALREQGVRRFRDRGSPSATLHRTWARLKSKLIGGDYTLLVTAEQGEEAVGEICSKAMQADLPATLRRILKTQAKHIEYSHAYVKAARDLGPALHKAAPNMGTADSNHHFAAGPGSGQGAPFETQGAKTDRSPSTDWGQRMLSSSRSVEVDPATLIEIIRIQTEIAKLGLDLAGVINAVVNCLPPLTNAHGAVVEYVDGEQMVCRGASGIASALLGYRVQREASLSGLSATRGKTLKSNDVETDPRVDPQPCRRAGIRSIAVAPLSHEGISVGTLKIVSSETGAFSDRDMFVVELMSDLIAAAMYHSAKNQSDELYVQATHDVLTGLANRTLFYDRLRQRISNGRRRSQTIGVLNIDMDGLKQINDRWGHRAGDAAIRETAKRISRVPRNTDLVARLGGDEFAVMLDSVRDRASVMGVASKILREVRRPFETDGHELALSASVGTASFPEDGTDIDTLLEKADQAMYAMKSSEAHRAPRPNG</sequence>
<organism evidence="3 4">
    <name type="scientific">Candidatus Sulfuritelmatomonas gaucii</name>
    <dbReference type="NCBI Taxonomy" id="2043161"/>
    <lineage>
        <taxon>Bacteria</taxon>
        <taxon>Pseudomonadati</taxon>
        <taxon>Acidobacteriota</taxon>
        <taxon>Terriglobia</taxon>
        <taxon>Terriglobales</taxon>
        <taxon>Acidobacteriaceae</taxon>
        <taxon>Candidatus Sulfuritelmatomonas</taxon>
    </lineage>
</organism>
<dbReference type="Pfam" id="PF00990">
    <property type="entry name" value="GGDEF"/>
    <property type="match status" value="1"/>
</dbReference>
<proteinExistence type="predicted"/>
<dbReference type="PANTHER" id="PTHR46663:SF2">
    <property type="entry name" value="GGDEF DOMAIN-CONTAINING PROTEIN"/>
    <property type="match status" value="1"/>
</dbReference>
<dbReference type="InterPro" id="IPR011971">
    <property type="entry name" value="CHP02284"/>
</dbReference>
<dbReference type="AlphaFoldDB" id="A0A2N9L549"/>
<dbReference type="PANTHER" id="PTHR46663">
    <property type="entry name" value="DIGUANYLATE CYCLASE DGCT-RELATED"/>
    <property type="match status" value="1"/>
</dbReference>